<gene>
    <name evidence="2" type="ORF">AWZ03_014940</name>
</gene>
<sequence>FMRFIAKRWLLPSRLDLAKPLAPSPASAPQLLPVGLQAKSSAVSATNWRRDNDNDNSNSNGNGNGNDNSQLATSNQQHLPSASTKM</sequence>
<comment type="caution">
    <text evidence="2">The sequence shown here is derived from an EMBL/GenBank/DDBJ whole genome shotgun (WGS) entry which is preliminary data.</text>
</comment>
<keyword evidence="3" id="KW-1185">Reference proteome</keyword>
<accession>A0A484AQE7</accession>
<dbReference type="Proteomes" id="UP000295192">
    <property type="component" value="Unassembled WGS sequence"/>
</dbReference>
<protein>
    <submittedName>
        <fullName evidence="2">Uncharacterized protein</fullName>
    </submittedName>
</protein>
<dbReference type="AlphaFoldDB" id="A0A484AQE7"/>
<feature type="non-terminal residue" evidence="2">
    <location>
        <position position="1"/>
    </location>
</feature>
<proteinExistence type="predicted"/>
<reference evidence="2 3" key="1">
    <citation type="journal article" date="2019" name="J. Hered.">
        <title>An Improved Genome Assembly for Drosophila navojoa, the Basal Species in the mojavensis Cluster.</title>
        <authorList>
            <person name="Vanderlinde T."/>
            <person name="Dupim E.G."/>
            <person name="Nazario-Yepiz N.O."/>
            <person name="Carvalho A.B."/>
        </authorList>
    </citation>
    <scope>NUCLEOTIDE SEQUENCE [LARGE SCALE GENOMIC DNA]</scope>
    <source>
        <strain evidence="2">Navoj_Jal97</strain>
        <tissue evidence="2">Whole organism</tissue>
    </source>
</reference>
<name>A0A484AQE7_DRONA</name>
<feature type="compositionally biased region" description="Polar residues" evidence="1">
    <location>
        <begin position="70"/>
        <end position="86"/>
    </location>
</feature>
<feature type="region of interest" description="Disordered" evidence="1">
    <location>
        <begin position="39"/>
        <end position="86"/>
    </location>
</feature>
<feature type="compositionally biased region" description="Low complexity" evidence="1">
    <location>
        <begin position="55"/>
        <end position="69"/>
    </location>
</feature>
<evidence type="ECO:0000256" key="1">
    <source>
        <dbReference type="SAM" id="MobiDB-lite"/>
    </source>
</evidence>
<evidence type="ECO:0000313" key="3">
    <source>
        <dbReference type="Proteomes" id="UP000295192"/>
    </source>
</evidence>
<evidence type="ECO:0000313" key="2">
    <source>
        <dbReference type="EMBL" id="TDG38638.1"/>
    </source>
</evidence>
<dbReference type="OMA" id="RFIAKRW"/>
<dbReference type="EMBL" id="LSRL02002458">
    <property type="protein sequence ID" value="TDG38638.1"/>
    <property type="molecule type" value="Genomic_DNA"/>
</dbReference>
<organism evidence="2 3">
    <name type="scientific">Drosophila navojoa</name>
    <name type="common">Fruit fly</name>
    <dbReference type="NCBI Taxonomy" id="7232"/>
    <lineage>
        <taxon>Eukaryota</taxon>
        <taxon>Metazoa</taxon>
        <taxon>Ecdysozoa</taxon>
        <taxon>Arthropoda</taxon>
        <taxon>Hexapoda</taxon>
        <taxon>Insecta</taxon>
        <taxon>Pterygota</taxon>
        <taxon>Neoptera</taxon>
        <taxon>Endopterygota</taxon>
        <taxon>Diptera</taxon>
        <taxon>Brachycera</taxon>
        <taxon>Muscomorpha</taxon>
        <taxon>Ephydroidea</taxon>
        <taxon>Drosophilidae</taxon>
        <taxon>Drosophila</taxon>
    </lineage>
</organism>